<reference evidence="10 11" key="1">
    <citation type="submission" date="2025-04" db="UniProtKB">
        <authorList>
            <consortium name="RefSeq"/>
        </authorList>
    </citation>
    <scope>IDENTIFICATION</scope>
</reference>
<evidence type="ECO:0000256" key="6">
    <source>
        <dbReference type="ARBA" id="ARBA00040145"/>
    </source>
</evidence>
<organism evidence="9 10">
    <name type="scientific">Biomphalaria glabrata</name>
    <name type="common">Bloodfluke planorb</name>
    <name type="synonym">Freshwater snail</name>
    <dbReference type="NCBI Taxonomy" id="6526"/>
    <lineage>
        <taxon>Eukaryota</taxon>
        <taxon>Metazoa</taxon>
        <taxon>Spiralia</taxon>
        <taxon>Lophotrochozoa</taxon>
        <taxon>Mollusca</taxon>
        <taxon>Gastropoda</taxon>
        <taxon>Heterobranchia</taxon>
        <taxon>Euthyneura</taxon>
        <taxon>Panpulmonata</taxon>
        <taxon>Hygrophila</taxon>
        <taxon>Lymnaeoidea</taxon>
        <taxon>Planorbidae</taxon>
        <taxon>Biomphalaria</taxon>
    </lineage>
</organism>
<evidence type="ECO:0000256" key="2">
    <source>
        <dbReference type="ARBA" id="ARBA00022490"/>
    </source>
</evidence>
<evidence type="ECO:0000256" key="7">
    <source>
        <dbReference type="SAM" id="MobiDB-lite"/>
    </source>
</evidence>
<dbReference type="OMA" id="VNKADMM"/>
<dbReference type="CDD" id="cd01857">
    <property type="entry name" value="HSR1_MMR1"/>
    <property type="match status" value="1"/>
</dbReference>
<comment type="subcellular location">
    <subcellularLocation>
        <location evidence="1">Cytoplasm</location>
    </subcellularLocation>
</comment>
<dbReference type="PANTHER" id="PTHR45709">
    <property type="entry name" value="LARGE SUBUNIT GTPASE 1 HOMOLOG-RELATED"/>
    <property type="match status" value="1"/>
</dbReference>
<evidence type="ECO:0000313" key="10">
    <source>
        <dbReference type="RefSeq" id="XP_055864739.1"/>
    </source>
</evidence>
<evidence type="ECO:0000256" key="5">
    <source>
        <dbReference type="ARBA" id="ARBA00023134"/>
    </source>
</evidence>
<keyword evidence="4" id="KW-0378">Hydrolase</keyword>
<dbReference type="RefSeq" id="XP_055864740.1">
    <property type="nucleotide sequence ID" value="XM_056008765.1"/>
</dbReference>
<evidence type="ECO:0000256" key="3">
    <source>
        <dbReference type="ARBA" id="ARBA00022741"/>
    </source>
</evidence>
<feature type="compositionally biased region" description="Acidic residues" evidence="7">
    <location>
        <begin position="265"/>
        <end position="295"/>
    </location>
</feature>
<sequence length="680" mass="76810">MGKRKRQVNMMSQSVLVKDRNKKLGHRSVGKDSFLHTTELEDGITYNRINFQSVTEQNNLEDFLTTAEMAGKDFTAERQNVQIVTNTGQGVRLTADDLKKISEAQDTHRSLLQIPRRPKWDSSTTKEQLILMERDSFTDWRRQLKMLEDYEHIQLTPYEKNLDFWRQLWRVIERSDVIVQIVDARNPLLFRCEDLDRYVKEVDSKKTVLLLINKADFLNEAQRNQWVDYFNKEGITAVFFSAKVEKEIQKELPQKSAASSKSDSEDSDEDNDDVLEEESDEEDDSEEYDDDDDHDTESLDKDSNVQSVNVSAAQDDRLGSNELVDNRLNDLSLQENVNSGHSGELTRSSVNSCQQKSKQTVTNNCDEVTSSASSTASPLVNKADIVTAQELLDIFRKLAQPASQGKEVSTIGMVGYPNVGKSSTINVILEKKQLGVSATPGKTKHLQTLFLDEHLVLCDCPGLVFPSFVATRAHLVINGILPIDELRDHVSPVSLICDQIPRSVLESTYSLMIPRPSSDDVNPDRKPTAEEFLSAYGAMHGYMTARGTPDCPRSARYILKDYVKGKLLYCEPPPGISGPEFQDKERILKIQELKPVKARVSQIRSDVDKEFFQKNVSKVHSKGVSRPARPDGLTQRSPDGGMGSQLSIASSATVKPWKKHNNKNKKEKLRRVHRDLDVHG</sequence>
<dbReference type="SUPFAM" id="SSF52540">
    <property type="entry name" value="P-loop containing nucleoside triphosphate hydrolases"/>
    <property type="match status" value="1"/>
</dbReference>
<dbReference type="InterPro" id="IPR006073">
    <property type="entry name" value="GTP-bd"/>
</dbReference>
<evidence type="ECO:0000313" key="9">
    <source>
        <dbReference type="Proteomes" id="UP001165740"/>
    </source>
</evidence>
<gene>
    <name evidence="10 11 12" type="primary">LOC106051640</name>
</gene>
<dbReference type="RefSeq" id="XP_055864739.1">
    <property type="nucleotide sequence ID" value="XM_056008764.1"/>
</dbReference>
<dbReference type="GO" id="GO:0003924">
    <property type="term" value="F:GTPase activity"/>
    <property type="evidence" value="ECO:0007669"/>
    <property type="project" value="InterPro"/>
</dbReference>
<dbReference type="GO" id="GO:0000054">
    <property type="term" value="P:ribosomal subunit export from nucleus"/>
    <property type="evidence" value="ECO:0007669"/>
    <property type="project" value="TreeGrafter"/>
</dbReference>
<accession>A0A9W2YQ37</accession>
<evidence type="ECO:0000313" key="11">
    <source>
        <dbReference type="RefSeq" id="XP_055864740.1"/>
    </source>
</evidence>
<dbReference type="OrthoDB" id="61815at2759"/>
<feature type="region of interest" description="Disordered" evidence="7">
    <location>
        <begin position="251"/>
        <end position="322"/>
    </location>
</feature>
<evidence type="ECO:0000313" key="12">
    <source>
        <dbReference type="RefSeq" id="XP_055864741.1"/>
    </source>
</evidence>
<evidence type="ECO:0000259" key="8">
    <source>
        <dbReference type="PROSITE" id="PS51721"/>
    </source>
</evidence>
<dbReference type="RefSeq" id="XP_055864741.1">
    <property type="nucleotide sequence ID" value="XM_056008766.1"/>
</dbReference>
<dbReference type="GO" id="GO:0005525">
    <property type="term" value="F:GTP binding"/>
    <property type="evidence" value="ECO:0007669"/>
    <property type="project" value="UniProtKB-KW"/>
</dbReference>
<dbReference type="Gene3D" id="3.40.50.300">
    <property type="entry name" value="P-loop containing nucleotide triphosphate hydrolases"/>
    <property type="match status" value="1"/>
</dbReference>
<evidence type="ECO:0000256" key="1">
    <source>
        <dbReference type="ARBA" id="ARBA00004496"/>
    </source>
</evidence>
<evidence type="ECO:0000256" key="4">
    <source>
        <dbReference type="ARBA" id="ARBA00022801"/>
    </source>
</evidence>
<feature type="compositionally biased region" description="Basic residues" evidence="7">
    <location>
        <begin position="656"/>
        <end position="673"/>
    </location>
</feature>
<feature type="region of interest" description="Disordered" evidence="7">
    <location>
        <begin position="617"/>
        <end position="680"/>
    </location>
</feature>
<keyword evidence="9" id="KW-1185">Reference proteome</keyword>
<name>A0A9W2YQ37_BIOGL</name>
<dbReference type="GeneID" id="106051640"/>
<dbReference type="InterPro" id="IPR027417">
    <property type="entry name" value="P-loop_NTPase"/>
</dbReference>
<feature type="domain" description="CP-type G" evidence="8">
    <location>
        <begin position="165"/>
        <end position="466"/>
    </location>
</feature>
<keyword evidence="5" id="KW-0342">GTP-binding</keyword>
<dbReference type="GO" id="GO:0005829">
    <property type="term" value="C:cytosol"/>
    <property type="evidence" value="ECO:0007669"/>
    <property type="project" value="TreeGrafter"/>
</dbReference>
<dbReference type="Proteomes" id="UP001165740">
    <property type="component" value="Chromosome 13"/>
</dbReference>
<dbReference type="PANTHER" id="PTHR45709:SF2">
    <property type="entry name" value="LARGE SUBUNIT GTPASE 1 HOMOLOG"/>
    <property type="match status" value="1"/>
</dbReference>
<dbReference type="InterPro" id="IPR030378">
    <property type="entry name" value="G_CP_dom"/>
</dbReference>
<feature type="compositionally biased region" description="Polar residues" evidence="7">
    <location>
        <begin position="644"/>
        <end position="653"/>
    </location>
</feature>
<dbReference type="PROSITE" id="PS51721">
    <property type="entry name" value="G_CP"/>
    <property type="match status" value="1"/>
</dbReference>
<proteinExistence type="predicted"/>
<dbReference type="AlphaFoldDB" id="A0A9W2YQ37"/>
<dbReference type="Pfam" id="PF01926">
    <property type="entry name" value="MMR_HSR1"/>
    <property type="match status" value="1"/>
</dbReference>
<keyword evidence="2" id="KW-0963">Cytoplasm</keyword>
<keyword evidence="3" id="KW-0547">Nucleotide-binding</keyword>
<protein>
    <recommendedName>
        <fullName evidence="6">Large subunit GTPase 1 homolog</fullName>
    </recommendedName>
</protein>
<dbReference type="InterPro" id="IPR043358">
    <property type="entry name" value="GNL1-like"/>
</dbReference>